<reference evidence="2" key="1">
    <citation type="journal article" date="2007" name="Nature">
        <title>The grapevine genome sequence suggests ancestral hexaploidization in major angiosperm phyla.</title>
        <authorList>
            <consortium name="The French-Italian Public Consortium for Grapevine Genome Characterization."/>
            <person name="Jaillon O."/>
            <person name="Aury J.-M."/>
            <person name="Noel B."/>
            <person name="Policriti A."/>
            <person name="Clepet C."/>
            <person name="Casagrande A."/>
            <person name="Choisne N."/>
            <person name="Aubourg S."/>
            <person name="Vitulo N."/>
            <person name="Jubin C."/>
            <person name="Vezzi A."/>
            <person name="Legeai F."/>
            <person name="Hugueney P."/>
            <person name="Dasilva C."/>
            <person name="Horner D."/>
            <person name="Mica E."/>
            <person name="Jublot D."/>
            <person name="Poulain J."/>
            <person name="Bruyere C."/>
            <person name="Billault A."/>
            <person name="Segurens B."/>
            <person name="Gouyvenoux M."/>
            <person name="Ugarte E."/>
            <person name="Cattonaro F."/>
            <person name="Anthouard V."/>
            <person name="Vico V."/>
            <person name="Del Fabbro C."/>
            <person name="Alaux M."/>
            <person name="Di Gaspero G."/>
            <person name="Dumas V."/>
            <person name="Felice N."/>
            <person name="Paillard S."/>
            <person name="Juman I."/>
            <person name="Moroldo M."/>
            <person name="Scalabrin S."/>
            <person name="Canaguier A."/>
            <person name="Le Clainche I."/>
            <person name="Malacrida G."/>
            <person name="Durand E."/>
            <person name="Pesole G."/>
            <person name="Laucou V."/>
            <person name="Chatelet P."/>
            <person name="Merdinoglu D."/>
            <person name="Delledonne M."/>
            <person name="Pezzotti M."/>
            <person name="Lecharny A."/>
            <person name="Scarpelli C."/>
            <person name="Artiguenave F."/>
            <person name="Pe M.E."/>
            <person name="Valle G."/>
            <person name="Morgante M."/>
            <person name="Caboche M."/>
            <person name="Adam-Blondon A.-F."/>
            <person name="Weissenbach J."/>
            <person name="Quetier F."/>
            <person name="Wincker P."/>
        </authorList>
    </citation>
    <scope>NUCLEOTIDE SEQUENCE [LARGE SCALE GENOMIC DNA]</scope>
    <source>
        <strain evidence="2">cv. Pinot noir / PN40024</strain>
    </source>
</reference>
<evidence type="ECO:0000313" key="1">
    <source>
        <dbReference type="EMBL" id="CCB60796.1"/>
    </source>
</evidence>
<keyword evidence="2" id="KW-1185">Reference proteome</keyword>
<dbReference type="InParanoid" id="F6I1H9"/>
<dbReference type="Proteomes" id="UP000009183">
    <property type="component" value="Chromosome 15"/>
</dbReference>
<dbReference type="AlphaFoldDB" id="F6I1H9"/>
<dbReference type="PaxDb" id="29760-VIT_15s0045g01380.t01"/>
<organism evidence="1 2">
    <name type="scientific">Vitis vinifera</name>
    <name type="common">Grape</name>
    <dbReference type="NCBI Taxonomy" id="29760"/>
    <lineage>
        <taxon>Eukaryota</taxon>
        <taxon>Viridiplantae</taxon>
        <taxon>Streptophyta</taxon>
        <taxon>Embryophyta</taxon>
        <taxon>Tracheophyta</taxon>
        <taxon>Spermatophyta</taxon>
        <taxon>Magnoliopsida</taxon>
        <taxon>eudicotyledons</taxon>
        <taxon>Gunneridae</taxon>
        <taxon>Pentapetalae</taxon>
        <taxon>rosids</taxon>
        <taxon>Vitales</taxon>
        <taxon>Vitaceae</taxon>
        <taxon>Viteae</taxon>
        <taxon>Vitis</taxon>
    </lineage>
</organism>
<gene>
    <name evidence="1" type="ordered locus">VIT_15s0045g01380</name>
</gene>
<proteinExistence type="predicted"/>
<accession>F6I1H9</accession>
<name>F6I1H9_VITVI</name>
<dbReference type="HOGENOM" id="CLU_2836462_0_0_1"/>
<evidence type="ECO:0000313" key="2">
    <source>
        <dbReference type="Proteomes" id="UP000009183"/>
    </source>
</evidence>
<sequence length="66" mass="7393">MEEVVAALVGHDDGAFSATVDGQSACCDRHVTKLKDPYDFVWLELHRCVVNYRVLACTAIIELCMY</sequence>
<protein>
    <submittedName>
        <fullName evidence="1">Uncharacterized protein</fullName>
    </submittedName>
</protein>
<dbReference type="STRING" id="29760.F6I1H9"/>
<dbReference type="EMBL" id="FN596510">
    <property type="protein sequence ID" value="CCB60796.1"/>
    <property type="molecule type" value="Genomic_DNA"/>
</dbReference>